<evidence type="ECO:0000313" key="4">
    <source>
        <dbReference type="Proteomes" id="UP001139012"/>
    </source>
</evidence>
<dbReference type="EMBL" id="JAKLUA010000005">
    <property type="protein sequence ID" value="MCG2668876.1"/>
    <property type="molecule type" value="Genomic_DNA"/>
</dbReference>
<feature type="compositionally biased region" description="Basic and acidic residues" evidence="1">
    <location>
        <begin position="11"/>
        <end position="29"/>
    </location>
</feature>
<evidence type="ECO:0000313" key="5">
    <source>
        <dbReference type="Proteomes" id="UP001139054"/>
    </source>
</evidence>
<name>A0A9X1UA01_9BRAD</name>
<keyword evidence="4" id="KW-1185">Reference proteome</keyword>
<proteinExistence type="predicted"/>
<protein>
    <submittedName>
        <fullName evidence="2">Uncharacterized protein</fullName>
    </submittedName>
</protein>
<reference evidence="2" key="1">
    <citation type="submission" date="2022-01" db="EMBL/GenBank/DDBJ databases">
        <title>Genome sequnece data of strain Bradyrhizobium sp. nov.</title>
        <authorList>
            <person name="Zhang J."/>
        </authorList>
    </citation>
    <scope>NUCLEOTIDE SEQUENCE</scope>
    <source>
        <strain evidence="3">WYCCWR 12774</strain>
        <strain evidence="2">WYCCWR 13023</strain>
    </source>
</reference>
<dbReference type="AlphaFoldDB" id="A0A9X1UA01"/>
<dbReference type="Proteomes" id="UP001139054">
    <property type="component" value="Unassembled WGS sequence"/>
</dbReference>
<sequence>MQRRRRFKQTRSLEERLTQEAERLREEAKSLPPGPQREYALRKARHAETGVHMSEWLRSPRLELPE</sequence>
<feature type="region of interest" description="Disordered" evidence="1">
    <location>
        <begin position="1"/>
        <end position="37"/>
    </location>
</feature>
<organism evidence="2 5">
    <name type="scientific">Bradyrhizobium zhengyangense</name>
    <dbReference type="NCBI Taxonomy" id="2911009"/>
    <lineage>
        <taxon>Bacteria</taxon>
        <taxon>Pseudomonadati</taxon>
        <taxon>Pseudomonadota</taxon>
        <taxon>Alphaproteobacteria</taxon>
        <taxon>Hyphomicrobiales</taxon>
        <taxon>Nitrobacteraceae</taxon>
        <taxon>Bradyrhizobium</taxon>
    </lineage>
</organism>
<gene>
    <name evidence="3" type="ORF">L6637_18095</name>
    <name evidence="2" type="ORF">L6654_12880</name>
</gene>
<accession>A0A9X1UA01</accession>
<dbReference type="EMBL" id="JAKLTY010000007">
    <property type="protein sequence ID" value="MCG2627523.1"/>
    <property type="molecule type" value="Genomic_DNA"/>
</dbReference>
<evidence type="ECO:0000256" key="1">
    <source>
        <dbReference type="SAM" id="MobiDB-lite"/>
    </source>
</evidence>
<evidence type="ECO:0000313" key="3">
    <source>
        <dbReference type="EMBL" id="MCG2668876.1"/>
    </source>
</evidence>
<dbReference type="Proteomes" id="UP001139012">
    <property type="component" value="Unassembled WGS sequence"/>
</dbReference>
<comment type="caution">
    <text evidence="2">The sequence shown here is derived from an EMBL/GenBank/DDBJ whole genome shotgun (WGS) entry which is preliminary data.</text>
</comment>
<evidence type="ECO:0000313" key="2">
    <source>
        <dbReference type="EMBL" id="MCG2627523.1"/>
    </source>
</evidence>